<organism evidence="1">
    <name type="scientific">Hexamita inflata</name>
    <dbReference type="NCBI Taxonomy" id="28002"/>
    <lineage>
        <taxon>Eukaryota</taxon>
        <taxon>Metamonada</taxon>
        <taxon>Diplomonadida</taxon>
        <taxon>Hexamitidae</taxon>
        <taxon>Hexamitinae</taxon>
        <taxon>Hexamita</taxon>
    </lineage>
</organism>
<reference evidence="2 3" key="2">
    <citation type="submission" date="2024-07" db="EMBL/GenBank/DDBJ databases">
        <authorList>
            <person name="Akdeniz Z."/>
        </authorList>
    </citation>
    <scope>NUCLEOTIDE SEQUENCE [LARGE SCALE GENOMIC DNA]</scope>
</reference>
<keyword evidence="3" id="KW-1185">Reference proteome</keyword>
<comment type="caution">
    <text evidence="1">The sequence shown here is derived from an EMBL/GenBank/DDBJ whole genome shotgun (WGS) entry which is preliminary data.</text>
</comment>
<dbReference type="Proteomes" id="UP001642409">
    <property type="component" value="Unassembled WGS sequence"/>
</dbReference>
<accession>A0AA86QPG7</accession>
<name>A0AA86QPG7_9EUKA</name>
<dbReference type="EMBL" id="CAXDID020000106">
    <property type="protein sequence ID" value="CAL6027827.1"/>
    <property type="molecule type" value="Genomic_DNA"/>
</dbReference>
<protein>
    <submittedName>
        <fullName evidence="2">Hypothetical_protein</fullName>
    </submittedName>
</protein>
<dbReference type="AlphaFoldDB" id="A0AA86QPG7"/>
<reference evidence="1" key="1">
    <citation type="submission" date="2023-06" db="EMBL/GenBank/DDBJ databases">
        <authorList>
            <person name="Kurt Z."/>
        </authorList>
    </citation>
    <scope>NUCLEOTIDE SEQUENCE</scope>
</reference>
<sequence length="220" mass="25706">MNGGLYSRQCSNYYTKQQLQKYETERPTISSSLNHFRMSQKLLVNSDFRYSRIFESIPFEFAEIVPDVQFQCVETNCSIFIVKDLKRNLEPLLKQTQHFNPRIIITQCDSLDLTEIAYKHNYSIIMTDSDENTRKMLNGAQRYAKKPNDIYTKIKQIDTAELKTELLELMLNKKQVEKILEKNLSIKEIINMNLGQLSEIPNMSVVSARKFCSLARGEKQ</sequence>
<dbReference type="EMBL" id="CATOUU010000918">
    <property type="protein sequence ID" value="CAI9959361.1"/>
    <property type="molecule type" value="Genomic_DNA"/>
</dbReference>
<evidence type="ECO:0000313" key="2">
    <source>
        <dbReference type="EMBL" id="CAL6027827.1"/>
    </source>
</evidence>
<gene>
    <name evidence="2" type="ORF">HINF_LOCUS31508</name>
    <name evidence="1" type="ORF">HINF_LOCUS47006</name>
</gene>
<evidence type="ECO:0000313" key="1">
    <source>
        <dbReference type="EMBL" id="CAI9959361.1"/>
    </source>
</evidence>
<proteinExistence type="predicted"/>
<evidence type="ECO:0000313" key="3">
    <source>
        <dbReference type="Proteomes" id="UP001642409"/>
    </source>
</evidence>